<organism evidence="2">
    <name type="scientific">Candidatus Kentrum sp. LPFa</name>
    <dbReference type="NCBI Taxonomy" id="2126335"/>
    <lineage>
        <taxon>Bacteria</taxon>
        <taxon>Pseudomonadati</taxon>
        <taxon>Pseudomonadota</taxon>
        <taxon>Gammaproteobacteria</taxon>
        <taxon>Candidatus Kentrum</taxon>
    </lineage>
</organism>
<protein>
    <submittedName>
        <fullName evidence="2">Uncharacterized protein</fullName>
    </submittedName>
</protein>
<reference evidence="2" key="1">
    <citation type="submission" date="2019-02" db="EMBL/GenBank/DDBJ databases">
        <authorList>
            <person name="Gruber-Vodicka R. H."/>
            <person name="Seah K. B. B."/>
        </authorList>
    </citation>
    <scope>NUCLEOTIDE SEQUENCE</scope>
    <source>
        <strain evidence="1">BECK_S312</strain>
        <strain evidence="2">BECK_S426</strain>
    </source>
</reference>
<dbReference type="AlphaFoldDB" id="A0A450XH28"/>
<dbReference type="EMBL" id="CAADFM010000070">
    <property type="protein sequence ID" value="VFK12413.1"/>
    <property type="molecule type" value="Genomic_DNA"/>
</dbReference>
<dbReference type="EMBL" id="CAADFP010000069">
    <property type="protein sequence ID" value="VFK28601.1"/>
    <property type="molecule type" value="Genomic_DNA"/>
</dbReference>
<accession>A0A450XH28</accession>
<gene>
    <name evidence="1" type="ORF">BECKLPF1236A_GA0070988_1007011</name>
    <name evidence="2" type="ORF">BECKLPF1236C_GA0070990_1006911</name>
</gene>
<evidence type="ECO:0000313" key="1">
    <source>
        <dbReference type="EMBL" id="VFK12413.1"/>
    </source>
</evidence>
<name>A0A450XH28_9GAMM</name>
<proteinExistence type="predicted"/>
<sequence length="174" mass="19751">MRKFLLLIIGLSVHSLSIADWKIDKHLDTMTDEIKKTAIVKNELGHTFSIYRISKGGPVWENFALPNGTLDQLDWEIPLIYRIDKNKATDLANHKRVQEMGVGIHAYEWKPKWINFLMWHGKEDEGIAEDIVQLMEGQKVAFRYYLSAGGYKETSFTLKGAASAISGTIGIGER</sequence>
<evidence type="ECO:0000313" key="2">
    <source>
        <dbReference type="EMBL" id="VFK28601.1"/>
    </source>
</evidence>